<dbReference type="Pfam" id="PF12805">
    <property type="entry name" value="FUSC-like"/>
    <property type="match status" value="1"/>
</dbReference>
<comment type="subcellular location">
    <subcellularLocation>
        <location evidence="1">Cell membrane</location>
        <topology evidence="1">Multi-pass membrane protein</topology>
    </subcellularLocation>
</comment>
<comment type="similarity">
    <text evidence="6">Belongs to the YccS/YhfK family.</text>
</comment>
<dbReference type="InterPro" id="IPR032692">
    <property type="entry name" value="YccS_N"/>
</dbReference>
<evidence type="ECO:0000259" key="9">
    <source>
        <dbReference type="Pfam" id="PF13515"/>
    </source>
</evidence>
<keyword evidence="2" id="KW-1003">Cell membrane</keyword>
<evidence type="ECO:0000313" key="10">
    <source>
        <dbReference type="EMBL" id="QTV05750.1"/>
    </source>
</evidence>
<accession>A0ABX7XCX8</accession>
<dbReference type="Proteomes" id="UP000672011">
    <property type="component" value="Chromosome"/>
</dbReference>
<name>A0ABX7XCX8_9FLAO</name>
<evidence type="ECO:0000256" key="2">
    <source>
        <dbReference type="ARBA" id="ARBA00022475"/>
    </source>
</evidence>
<evidence type="ECO:0000259" key="8">
    <source>
        <dbReference type="Pfam" id="PF12805"/>
    </source>
</evidence>
<keyword evidence="5 7" id="KW-0472">Membrane</keyword>
<feature type="transmembrane region" description="Helical" evidence="7">
    <location>
        <begin position="483"/>
        <end position="503"/>
    </location>
</feature>
<feature type="transmembrane region" description="Helical" evidence="7">
    <location>
        <begin position="143"/>
        <end position="161"/>
    </location>
</feature>
<protein>
    <submittedName>
        <fullName evidence="10">FUSC family protein</fullName>
    </submittedName>
</protein>
<feature type="transmembrane region" description="Helical" evidence="7">
    <location>
        <begin position="66"/>
        <end position="82"/>
    </location>
</feature>
<evidence type="ECO:0000256" key="3">
    <source>
        <dbReference type="ARBA" id="ARBA00022692"/>
    </source>
</evidence>
<gene>
    <name evidence="10" type="ORF">J9309_13450</name>
</gene>
<evidence type="ECO:0000256" key="1">
    <source>
        <dbReference type="ARBA" id="ARBA00004651"/>
    </source>
</evidence>
<dbReference type="Pfam" id="PF13515">
    <property type="entry name" value="FUSC_2"/>
    <property type="match status" value="1"/>
</dbReference>
<keyword evidence="11" id="KW-1185">Reference proteome</keyword>
<evidence type="ECO:0000313" key="11">
    <source>
        <dbReference type="Proteomes" id="UP000672011"/>
    </source>
</evidence>
<evidence type="ECO:0000256" key="5">
    <source>
        <dbReference type="ARBA" id="ARBA00023136"/>
    </source>
</evidence>
<dbReference type="PANTHER" id="PTHR30509">
    <property type="entry name" value="P-HYDROXYBENZOIC ACID EFFLUX PUMP SUBUNIT-RELATED"/>
    <property type="match status" value="1"/>
</dbReference>
<dbReference type="PANTHER" id="PTHR30509:SF8">
    <property type="entry name" value="INNER MEMBRANE PROTEIN YCCS"/>
    <property type="match status" value="1"/>
</dbReference>
<organism evidence="10 11">
    <name type="scientific">Faecalibacter bovis</name>
    <dbReference type="NCBI Taxonomy" id="2898187"/>
    <lineage>
        <taxon>Bacteria</taxon>
        <taxon>Pseudomonadati</taxon>
        <taxon>Bacteroidota</taxon>
        <taxon>Flavobacteriia</taxon>
        <taxon>Flavobacteriales</taxon>
        <taxon>Weeksellaceae</taxon>
        <taxon>Faecalibacter</taxon>
    </lineage>
</organism>
<evidence type="ECO:0000256" key="7">
    <source>
        <dbReference type="SAM" id="Phobius"/>
    </source>
</evidence>
<dbReference type="InterPro" id="IPR049453">
    <property type="entry name" value="Memb_transporter_dom"/>
</dbReference>
<feature type="transmembrane region" description="Helical" evidence="7">
    <location>
        <begin position="88"/>
        <end position="109"/>
    </location>
</feature>
<dbReference type="EMBL" id="CP072842">
    <property type="protein sequence ID" value="QTV05750.1"/>
    <property type="molecule type" value="Genomic_DNA"/>
</dbReference>
<feature type="transmembrane region" description="Helical" evidence="7">
    <location>
        <begin position="417"/>
        <end position="434"/>
    </location>
</feature>
<reference evidence="10 11" key="1">
    <citation type="journal article" date="2021" name="Int. J. Syst. Evol. Microbiol.">
        <title>Faecalibacter bovis sp. nov., isolated from cow faeces.</title>
        <authorList>
            <person name="Li F."/>
            <person name="Zhao W."/>
            <person name="Hong Q."/>
            <person name="Shao Q."/>
            <person name="Song J."/>
            <person name="Yang S."/>
        </authorList>
    </citation>
    <scope>NUCLEOTIDE SEQUENCE [LARGE SCALE GENOMIC DNA]</scope>
    <source>
        <strain evidence="10 11">ZY171143</strain>
    </source>
</reference>
<feature type="transmembrane region" description="Helical" evidence="7">
    <location>
        <begin position="116"/>
        <end position="137"/>
    </location>
</feature>
<proteinExistence type="inferred from homology"/>
<feature type="transmembrane region" description="Helical" evidence="7">
    <location>
        <begin position="446"/>
        <end position="477"/>
    </location>
</feature>
<reference evidence="11" key="2">
    <citation type="submission" date="2021-04" db="EMBL/GenBank/DDBJ databases">
        <title>Taxonomy of Flavobacteriaceae bacterium ZY171143.</title>
        <authorList>
            <person name="Li F."/>
        </authorList>
    </citation>
    <scope>NUCLEOTIDE SEQUENCE [LARGE SCALE GENOMIC DNA]</scope>
    <source>
        <strain evidence="11">ZY171143</strain>
    </source>
</reference>
<evidence type="ECO:0000256" key="4">
    <source>
        <dbReference type="ARBA" id="ARBA00022989"/>
    </source>
</evidence>
<feature type="transmembrane region" description="Helical" evidence="7">
    <location>
        <begin position="393"/>
        <end position="411"/>
    </location>
</feature>
<feature type="domain" description="Integral membrane bound transporter" evidence="9">
    <location>
        <begin position="402"/>
        <end position="527"/>
    </location>
</feature>
<keyword evidence="4 7" id="KW-1133">Transmembrane helix</keyword>
<evidence type="ECO:0000256" key="6">
    <source>
        <dbReference type="ARBA" id="ARBA00043993"/>
    </source>
</evidence>
<keyword evidence="3 7" id="KW-0812">Transmembrane</keyword>
<feature type="domain" description="Integral membrane protein YccS N-terminal" evidence="8">
    <location>
        <begin position="68"/>
        <end position="344"/>
    </location>
</feature>
<sequence>MQYKIKIENFINSEMFSDGLKTAFSIILPPLILGFFGRIDIGVNISLGVILTHICDIPGIMKDRRNFMILSIICTFIISFATKTLSDITWLIFGILPIITFSMSMLTVYGQRATNLGMSVMLCYVMSLSNSTAGGNFSPIENSLMILAGGLWYLFISLSISQFRPYKMAQQALADCMNHVAEYNRIKGKYYETTLDFEKTTQELLEEQILINEKQDLVRELVYNNKKLVKDTTVIGRSLVFTFSDLNDIFESFNATHFEYEKMHEKFGQDEVYRQINRICNKTSLELKSIAFHINTSRIPKSKFDFEKELFKLKEQIDLYDDEDKIVLNNVYLNLKHIVQKIGFIHRFFHEKNVKEIKKNPYEHLEHFTSPKEYTLKKLRDHLNFKSSIFRHALRLSIVMIIGFLTTFLVSNSEHSYWILLTILVIMKPGFSVTKKRNYQRLLGTIFGGLIGIFVVYFITNLQIKFVIMLILMIFAYTYLRHIYVIGTLFLTAYILISFSFLTEYNTFDIIGERLMDTLIGGSLAFVSSYLIFPSWESKNIHQTFQKALISNYEFLFRIFSYVIRRDMNMTDYKLARKNVYVNMANVTSIFQRVISEPKKSNINAKELNRFTIFNHSFVSYTLGLLELMQRKKNLHVKTEHIDLMIKILNDLLAVIVIFGEHKTSYHPNDLLNDFQMPILYHEIEGREPDLIMEILELIEEIVFDLRKVSQKMNW</sequence>